<evidence type="ECO:0000256" key="5">
    <source>
        <dbReference type="ARBA" id="ARBA00031395"/>
    </source>
</evidence>
<reference evidence="11 12" key="1">
    <citation type="submission" date="2010-11" db="EMBL/GenBank/DDBJ databases">
        <title>The complete genome of Thermotoga thermarum DSM 5069.</title>
        <authorList>
            <consortium name="US DOE Joint Genome Institute (JGI-PGF)"/>
            <person name="Lucas S."/>
            <person name="Copeland A."/>
            <person name="Lapidus A."/>
            <person name="Bruce D."/>
            <person name="Goodwin L."/>
            <person name="Pitluck S."/>
            <person name="Kyrpides N."/>
            <person name="Mavromatis K."/>
            <person name="Ivanova N."/>
            <person name="Zeytun A."/>
            <person name="Brettin T."/>
            <person name="Detter J.C."/>
            <person name="Tapia R."/>
            <person name="Han C."/>
            <person name="Land M."/>
            <person name="Hauser L."/>
            <person name="Markowitz V."/>
            <person name="Cheng J.-F."/>
            <person name="Hugenholtz P."/>
            <person name="Woyke T."/>
            <person name="Wu D."/>
            <person name="Spring S."/>
            <person name="Schroeder M."/>
            <person name="Brambilla E."/>
            <person name="Klenk H.-P."/>
            <person name="Eisen J.A."/>
        </authorList>
    </citation>
    <scope>NUCLEOTIDE SEQUENCE [LARGE SCALE GENOMIC DNA]</scope>
    <source>
        <strain evidence="11 12">DSM 5069</strain>
    </source>
</reference>
<evidence type="ECO:0000256" key="4">
    <source>
        <dbReference type="ARBA" id="ARBA00022679"/>
    </source>
</evidence>
<comment type="subunit">
    <text evidence="7">The glycine cleavage system is composed of four proteins: P, T, L and H.</text>
</comment>
<keyword evidence="4 7" id="KW-0808">Transferase</keyword>
<dbReference type="InterPro" id="IPR028896">
    <property type="entry name" value="GcvT/YgfZ/DmdA"/>
</dbReference>
<dbReference type="NCBIfam" id="TIGR00528">
    <property type="entry name" value="gcvT"/>
    <property type="match status" value="1"/>
</dbReference>
<evidence type="ECO:0000313" key="11">
    <source>
        <dbReference type="EMBL" id="AEH51924.1"/>
    </source>
</evidence>
<dbReference type="InterPro" id="IPR027266">
    <property type="entry name" value="TrmE/GcvT-like"/>
</dbReference>
<dbReference type="RefSeq" id="WP_013933132.1">
    <property type="nucleotide sequence ID" value="NC_015707.1"/>
</dbReference>
<dbReference type="InterPro" id="IPR013977">
    <property type="entry name" value="GcvT_C"/>
</dbReference>
<dbReference type="OrthoDB" id="9774591at2"/>
<evidence type="ECO:0000256" key="8">
    <source>
        <dbReference type="PIRSR" id="PIRSR006487-1"/>
    </source>
</evidence>
<dbReference type="PANTHER" id="PTHR43757:SF2">
    <property type="entry name" value="AMINOMETHYLTRANSFERASE, MITOCHONDRIAL"/>
    <property type="match status" value="1"/>
</dbReference>
<evidence type="ECO:0000256" key="6">
    <source>
        <dbReference type="ARBA" id="ARBA00047665"/>
    </source>
</evidence>
<proteinExistence type="inferred from homology"/>
<dbReference type="EC" id="2.1.2.10" evidence="2 7"/>
<dbReference type="GO" id="GO:0005829">
    <property type="term" value="C:cytosol"/>
    <property type="evidence" value="ECO:0007669"/>
    <property type="project" value="TreeGrafter"/>
</dbReference>
<dbReference type="GO" id="GO:0008168">
    <property type="term" value="F:methyltransferase activity"/>
    <property type="evidence" value="ECO:0007669"/>
    <property type="project" value="UniProtKB-KW"/>
</dbReference>
<dbReference type="PIRSF" id="PIRSF006487">
    <property type="entry name" value="GcvT"/>
    <property type="match status" value="1"/>
</dbReference>
<comment type="catalytic activity">
    <reaction evidence="6 7">
        <text>N(6)-[(R)-S(8)-aminomethyldihydrolipoyl]-L-lysyl-[protein] + (6S)-5,6,7,8-tetrahydrofolate = N(6)-[(R)-dihydrolipoyl]-L-lysyl-[protein] + (6R)-5,10-methylene-5,6,7,8-tetrahydrofolate + NH4(+)</text>
        <dbReference type="Rhea" id="RHEA:16945"/>
        <dbReference type="Rhea" id="RHEA-COMP:10475"/>
        <dbReference type="Rhea" id="RHEA-COMP:10492"/>
        <dbReference type="ChEBI" id="CHEBI:15636"/>
        <dbReference type="ChEBI" id="CHEBI:28938"/>
        <dbReference type="ChEBI" id="CHEBI:57453"/>
        <dbReference type="ChEBI" id="CHEBI:83100"/>
        <dbReference type="ChEBI" id="CHEBI:83143"/>
        <dbReference type="EC" id="2.1.2.10"/>
    </reaction>
</comment>
<dbReference type="Gene3D" id="3.30.1360.120">
    <property type="entry name" value="Probable tRNA modification gtpase trme, domain 1"/>
    <property type="match status" value="1"/>
</dbReference>
<dbReference type="HOGENOM" id="CLU_007884_10_2_0"/>
<dbReference type="Proteomes" id="UP000006804">
    <property type="component" value="Chromosome"/>
</dbReference>
<dbReference type="InterPro" id="IPR022903">
    <property type="entry name" value="GcvT_bac"/>
</dbReference>
<dbReference type="InterPro" id="IPR029043">
    <property type="entry name" value="GcvT/YgfZ_C"/>
</dbReference>
<dbReference type="FunFam" id="4.10.1250.10:FF:000001">
    <property type="entry name" value="Aminomethyltransferase"/>
    <property type="match status" value="1"/>
</dbReference>
<comment type="function">
    <text evidence="7">The glycine cleavage system catalyzes the degradation of glycine.</text>
</comment>
<feature type="domain" description="Aminomethyltransferase C-terminal" evidence="10">
    <location>
        <begin position="279"/>
        <end position="355"/>
    </location>
</feature>
<dbReference type="Pfam" id="PF01571">
    <property type="entry name" value="GCV_T"/>
    <property type="match status" value="1"/>
</dbReference>
<evidence type="ECO:0000313" key="12">
    <source>
        <dbReference type="Proteomes" id="UP000006804"/>
    </source>
</evidence>
<dbReference type="GO" id="GO:0008483">
    <property type="term" value="F:transaminase activity"/>
    <property type="evidence" value="ECO:0007669"/>
    <property type="project" value="UniProtKB-KW"/>
</dbReference>
<evidence type="ECO:0000259" key="10">
    <source>
        <dbReference type="Pfam" id="PF08669"/>
    </source>
</evidence>
<name>F7YWE6_9THEM</name>
<dbReference type="InterPro" id="IPR006223">
    <property type="entry name" value="GcvT"/>
</dbReference>
<keyword evidence="12" id="KW-1185">Reference proteome</keyword>
<dbReference type="SUPFAM" id="SSF101790">
    <property type="entry name" value="Aminomethyltransferase beta-barrel domain"/>
    <property type="match status" value="1"/>
</dbReference>
<accession>F7YWE6</accession>
<gene>
    <name evidence="7" type="primary">gcvT</name>
    <name evidence="11" type="ORF">Theth_1883</name>
</gene>
<dbReference type="SUPFAM" id="SSF103025">
    <property type="entry name" value="Folate-binding domain"/>
    <property type="match status" value="1"/>
</dbReference>
<organism evidence="11 12">
    <name type="scientific">Pseudothermotoga thermarum DSM 5069</name>
    <dbReference type="NCBI Taxonomy" id="688269"/>
    <lineage>
        <taxon>Bacteria</taxon>
        <taxon>Thermotogati</taxon>
        <taxon>Thermotogota</taxon>
        <taxon>Thermotogae</taxon>
        <taxon>Thermotogales</taxon>
        <taxon>Thermotogaceae</taxon>
        <taxon>Pseudothermotoga</taxon>
    </lineage>
</organism>
<evidence type="ECO:0000256" key="1">
    <source>
        <dbReference type="ARBA" id="ARBA00008609"/>
    </source>
</evidence>
<sequence length="362" mass="40528">MNKTPLYESHLSLGAKMVDFAGWLMPLQYEGITAEVMAVRRNVAVFDVSHMGEIIVEGEDTAKFLDHILTNNFSTLKVGQVVYSVMCNQNGGIIDDLLAYRLGENKAMLVVNAANTKKDYEWIVQNAKNFKVTVKDESFSFGLIAVQGPTSESFLSKYLPDLSTLGYYSFASYVLFGKNCLVSRTGYTGEDGFEIYCKWEETPFIWEQLLDRGKEFGIKPAGLGARDVCRLEASYMLYGNDIDETVTPLEAGLGWTVKFEKDFIGKESLLKQKENGVKRRIRGLKLDGRRIARHGMKVYKDGVEIGYITSGTFSPTLEESIAFGMLYGDLKVGDEVQVDVRGSMVLAKIVKLPFYRGTVKSR</sequence>
<dbReference type="FunFam" id="3.30.70.1400:FF:000001">
    <property type="entry name" value="Aminomethyltransferase"/>
    <property type="match status" value="1"/>
</dbReference>
<keyword evidence="11" id="KW-0489">Methyltransferase</keyword>
<evidence type="ECO:0000256" key="2">
    <source>
        <dbReference type="ARBA" id="ARBA00012616"/>
    </source>
</evidence>
<dbReference type="GO" id="GO:0004047">
    <property type="term" value="F:aminomethyltransferase activity"/>
    <property type="evidence" value="ECO:0007669"/>
    <property type="project" value="UniProtKB-UniRule"/>
</dbReference>
<dbReference type="Gene3D" id="4.10.1250.10">
    <property type="entry name" value="Aminomethyltransferase fragment"/>
    <property type="match status" value="1"/>
</dbReference>
<dbReference type="STRING" id="688269.Theth_1883"/>
<dbReference type="InterPro" id="IPR006222">
    <property type="entry name" value="GCVT_N"/>
</dbReference>
<evidence type="ECO:0000256" key="7">
    <source>
        <dbReference type="HAMAP-Rule" id="MF_00259"/>
    </source>
</evidence>
<dbReference type="Pfam" id="PF08669">
    <property type="entry name" value="GCV_T_C"/>
    <property type="match status" value="1"/>
</dbReference>
<dbReference type="Gene3D" id="3.30.70.1400">
    <property type="entry name" value="Aminomethyltransferase beta-barrel domains"/>
    <property type="match status" value="1"/>
</dbReference>
<comment type="similarity">
    <text evidence="1 7">Belongs to the GcvT family.</text>
</comment>
<dbReference type="EMBL" id="CP002351">
    <property type="protein sequence ID" value="AEH51924.1"/>
    <property type="molecule type" value="Genomic_DNA"/>
</dbReference>
<protein>
    <recommendedName>
        <fullName evidence="2 7">Aminomethyltransferase</fullName>
        <ecNumber evidence="2 7">2.1.2.10</ecNumber>
    </recommendedName>
    <alternativeName>
        <fullName evidence="5 7">Glycine cleavage system T protein</fullName>
    </alternativeName>
</protein>
<dbReference type="GO" id="GO:0032259">
    <property type="term" value="P:methylation"/>
    <property type="evidence" value="ECO:0007669"/>
    <property type="project" value="UniProtKB-KW"/>
</dbReference>
<dbReference type="PATRIC" id="fig|688269.3.peg.1942"/>
<dbReference type="AlphaFoldDB" id="F7YWE6"/>
<dbReference type="GO" id="GO:0005960">
    <property type="term" value="C:glycine cleavage complex"/>
    <property type="evidence" value="ECO:0007669"/>
    <property type="project" value="InterPro"/>
</dbReference>
<feature type="binding site" evidence="8">
    <location>
        <position position="194"/>
    </location>
    <ligand>
        <name>substrate</name>
    </ligand>
</feature>
<dbReference type="eggNOG" id="COG0404">
    <property type="taxonomic scope" value="Bacteria"/>
</dbReference>
<dbReference type="NCBIfam" id="NF001567">
    <property type="entry name" value="PRK00389.1"/>
    <property type="match status" value="1"/>
</dbReference>
<keyword evidence="3 7" id="KW-0032">Aminotransferase</keyword>
<feature type="domain" description="GCVT N-terminal" evidence="9">
    <location>
        <begin position="6"/>
        <end position="261"/>
    </location>
</feature>
<dbReference type="HAMAP" id="MF_00259">
    <property type="entry name" value="GcvT"/>
    <property type="match status" value="1"/>
</dbReference>
<evidence type="ECO:0000256" key="3">
    <source>
        <dbReference type="ARBA" id="ARBA00022576"/>
    </source>
</evidence>
<dbReference type="KEGG" id="tta:Theth_1883"/>
<dbReference type="Gene3D" id="2.40.30.110">
    <property type="entry name" value="Aminomethyltransferase beta-barrel domains"/>
    <property type="match status" value="1"/>
</dbReference>
<dbReference type="GO" id="GO:0019464">
    <property type="term" value="P:glycine decarboxylation via glycine cleavage system"/>
    <property type="evidence" value="ECO:0007669"/>
    <property type="project" value="UniProtKB-UniRule"/>
</dbReference>
<evidence type="ECO:0000259" key="9">
    <source>
        <dbReference type="Pfam" id="PF01571"/>
    </source>
</evidence>
<dbReference type="PANTHER" id="PTHR43757">
    <property type="entry name" value="AMINOMETHYLTRANSFERASE"/>
    <property type="match status" value="1"/>
</dbReference>